<dbReference type="InterPro" id="IPR036928">
    <property type="entry name" value="AS_sf"/>
</dbReference>
<proteinExistence type="predicted"/>
<dbReference type="InterPro" id="IPR000120">
    <property type="entry name" value="Amidase"/>
</dbReference>
<sequence length="280" mass="29511">MNEEPFAFMDATEQADLVRKGEVKPLELCEAAIRRIESLNPKLNAIIFRMDDLARESARRPVDPNTPFPGVPFLLKDLAAEYAGTPITEGSRFLHGCCISTEDSELVTRLRAAGTIIVGKTNTPEFGLLPTTEPVLFGPSRNPWNTGRTPGGSSGGSAAAVAAGLVPMAHANDGGGSIRIPAACCGLFGLKPTRGNNPLGPHYGDMGSGLVAEHAVTRSVRDSAALLDATSGPDIGDPYWAPPKLQPYVDEVSRDLKGLRIAVSTMALTGATVHPECLKA</sequence>
<protein>
    <recommendedName>
        <fullName evidence="1">Amidase domain-containing protein</fullName>
    </recommendedName>
</protein>
<dbReference type="InterPro" id="IPR020556">
    <property type="entry name" value="Amidase_CS"/>
</dbReference>
<organism evidence="2">
    <name type="scientific">marine metagenome</name>
    <dbReference type="NCBI Taxonomy" id="408172"/>
    <lineage>
        <taxon>unclassified sequences</taxon>
        <taxon>metagenomes</taxon>
        <taxon>ecological metagenomes</taxon>
    </lineage>
</organism>
<feature type="non-terminal residue" evidence="2">
    <location>
        <position position="280"/>
    </location>
</feature>
<dbReference type="EMBL" id="UINC01099265">
    <property type="protein sequence ID" value="SVC58398.1"/>
    <property type="molecule type" value="Genomic_DNA"/>
</dbReference>
<dbReference type="AlphaFoldDB" id="A0A382ND15"/>
<dbReference type="PANTHER" id="PTHR11895:SF7">
    <property type="entry name" value="GLUTAMYL-TRNA(GLN) AMIDOTRANSFERASE SUBUNIT A, MITOCHONDRIAL"/>
    <property type="match status" value="1"/>
</dbReference>
<dbReference type="Pfam" id="PF01425">
    <property type="entry name" value="Amidase"/>
    <property type="match status" value="1"/>
</dbReference>
<dbReference type="SUPFAM" id="SSF75304">
    <property type="entry name" value="Amidase signature (AS) enzymes"/>
    <property type="match status" value="1"/>
</dbReference>
<dbReference type="Gene3D" id="3.90.1300.10">
    <property type="entry name" value="Amidase signature (AS) domain"/>
    <property type="match status" value="1"/>
</dbReference>
<dbReference type="GO" id="GO:0003824">
    <property type="term" value="F:catalytic activity"/>
    <property type="evidence" value="ECO:0007669"/>
    <property type="project" value="InterPro"/>
</dbReference>
<evidence type="ECO:0000313" key="2">
    <source>
        <dbReference type="EMBL" id="SVC58398.1"/>
    </source>
</evidence>
<reference evidence="2" key="1">
    <citation type="submission" date="2018-05" db="EMBL/GenBank/DDBJ databases">
        <authorList>
            <person name="Lanie J.A."/>
            <person name="Ng W.-L."/>
            <person name="Kazmierczak K.M."/>
            <person name="Andrzejewski T.M."/>
            <person name="Davidsen T.M."/>
            <person name="Wayne K.J."/>
            <person name="Tettelin H."/>
            <person name="Glass J.I."/>
            <person name="Rusch D."/>
            <person name="Podicherti R."/>
            <person name="Tsui H.-C.T."/>
            <person name="Winkler M.E."/>
        </authorList>
    </citation>
    <scope>NUCLEOTIDE SEQUENCE</scope>
</reference>
<dbReference type="PROSITE" id="PS00571">
    <property type="entry name" value="AMIDASES"/>
    <property type="match status" value="1"/>
</dbReference>
<dbReference type="PANTHER" id="PTHR11895">
    <property type="entry name" value="TRANSAMIDASE"/>
    <property type="match status" value="1"/>
</dbReference>
<accession>A0A382ND15</accession>
<gene>
    <name evidence="2" type="ORF">METZ01_LOCUS311252</name>
</gene>
<evidence type="ECO:0000259" key="1">
    <source>
        <dbReference type="Pfam" id="PF01425"/>
    </source>
</evidence>
<name>A0A382ND15_9ZZZZ</name>
<feature type="domain" description="Amidase" evidence="1">
    <location>
        <begin position="27"/>
        <end position="278"/>
    </location>
</feature>
<dbReference type="InterPro" id="IPR023631">
    <property type="entry name" value="Amidase_dom"/>
</dbReference>